<protein>
    <submittedName>
        <fullName evidence="2">Uncharacterized protein</fullName>
    </submittedName>
</protein>
<feature type="compositionally biased region" description="Pro residues" evidence="1">
    <location>
        <begin position="126"/>
        <end position="139"/>
    </location>
</feature>
<comment type="caution">
    <text evidence="2">The sequence shown here is derived from an EMBL/GenBank/DDBJ whole genome shotgun (WGS) entry which is preliminary data.</text>
</comment>
<proteinExistence type="predicted"/>
<reference evidence="2" key="2">
    <citation type="submission" date="2023-05" db="EMBL/GenBank/DDBJ databases">
        <authorList>
            <consortium name="Lawrence Berkeley National Laboratory"/>
            <person name="Steindorff A."/>
            <person name="Hensen N."/>
            <person name="Bonometti L."/>
            <person name="Westerberg I."/>
            <person name="Brannstrom I.O."/>
            <person name="Guillou S."/>
            <person name="Cros-Aarteil S."/>
            <person name="Calhoun S."/>
            <person name="Haridas S."/>
            <person name="Kuo A."/>
            <person name="Mondo S."/>
            <person name="Pangilinan J."/>
            <person name="Riley R."/>
            <person name="Labutti K."/>
            <person name="Andreopoulos B."/>
            <person name="Lipzen A."/>
            <person name="Chen C."/>
            <person name="Yanf M."/>
            <person name="Daum C."/>
            <person name="Ng V."/>
            <person name="Clum A."/>
            <person name="Ohm R."/>
            <person name="Martin F."/>
            <person name="Silar P."/>
            <person name="Natvig D."/>
            <person name="Lalanne C."/>
            <person name="Gautier V."/>
            <person name="Ament-Velasquez S.L."/>
            <person name="Kruys A."/>
            <person name="Hutchinson M.I."/>
            <person name="Powell A.J."/>
            <person name="Barry K."/>
            <person name="Miller A.N."/>
            <person name="Grigoriev I.V."/>
            <person name="Debuchy R."/>
            <person name="Gladieux P."/>
            <person name="Thoren M.H."/>
            <person name="Johannesson H."/>
        </authorList>
    </citation>
    <scope>NUCLEOTIDE SEQUENCE</scope>
    <source>
        <strain evidence="2">CBS 123565</strain>
    </source>
</reference>
<evidence type="ECO:0000256" key="1">
    <source>
        <dbReference type="SAM" id="MobiDB-lite"/>
    </source>
</evidence>
<evidence type="ECO:0000313" key="3">
    <source>
        <dbReference type="Proteomes" id="UP001304895"/>
    </source>
</evidence>
<accession>A0AAN6UNI6</accession>
<feature type="region of interest" description="Disordered" evidence="1">
    <location>
        <begin position="213"/>
        <end position="235"/>
    </location>
</feature>
<reference evidence="2" key="1">
    <citation type="journal article" date="2023" name="Mol. Phylogenet. Evol.">
        <title>Genome-scale phylogeny and comparative genomics of the fungal order Sordariales.</title>
        <authorList>
            <person name="Hensen N."/>
            <person name="Bonometti L."/>
            <person name="Westerberg I."/>
            <person name="Brannstrom I.O."/>
            <person name="Guillou S."/>
            <person name="Cros-Aarteil S."/>
            <person name="Calhoun S."/>
            <person name="Haridas S."/>
            <person name="Kuo A."/>
            <person name="Mondo S."/>
            <person name="Pangilinan J."/>
            <person name="Riley R."/>
            <person name="LaButti K."/>
            <person name="Andreopoulos B."/>
            <person name="Lipzen A."/>
            <person name="Chen C."/>
            <person name="Yan M."/>
            <person name="Daum C."/>
            <person name="Ng V."/>
            <person name="Clum A."/>
            <person name="Steindorff A."/>
            <person name="Ohm R.A."/>
            <person name="Martin F."/>
            <person name="Silar P."/>
            <person name="Natvig D.O."/>
            <person name="Lalanne C."/>
            <person name="Gautier V."/>
            <person name="Ament-Velasquez S.L."/>
            <person name="Kruys A."/>
            <person name="Hutchinson M.I."/>
            <person name="Powell A.J."/>
            <person name="Barry K."/>
            <person name="Miller A.N."/>
            <person name="Grigoriev I.V."/>
            <person name="Debuchy R."/>
            <person name="Gladieux P."/>
            <person name="Hiltunen Thoren M."/>
            <person name="Johannesson H."/>
        </authorList>
    </citation>
    <scope>NUCLEOTIDE SEQUENCE</scope>
    <source>
        <strain evidence="2">CBS 123565</strain>
    </source>
</reference>
<gene>
    <name evidence="2" type="ORF">BT67DRAFT_399627</name>
</gene>
<dbReference type="EMBL" id="MU853404">
    <property type="protein sequence ID" value="KAK4136302.1"/>
    <property type="molecule type" value="Genomic_DNA"/>
</dbReference>
<dbReference type="InterPro" id="IPR029058">
    <property type="entry name" value="AB_hydrolase_fold"/>
</dbReference>
<sequence>MLPRPSLRFTVPSLHDGLPLDCRVYHPPSLAASPDAPCWQRHAAIMAHPYAPLGGCYDDPVVDTVAATLLRRGFLVATFNFRFGLLFASRDSPSPGSPPCQGAHGSAGRTSPGGGEDAAPMVHIRPPTPSVPEPEPTAAPAPTLLLAGYSYGALVASQLPSLEAIATLFDAPVCGSHAAEIRLRAQHLAEMQSTILASERAAALHHLAPKSPRKHVGVRVGGDEENRKSHESHRPLSAELEETVRHAVAELLAKTRKTHRRRHSDQGQAWGNPDGAPEAPDHAPDRLHRVSGRAAPRPAYLLVSPLQGIVANLVTLTFPGRLWPRSSVRASKEAPQPDPAERDVLAYVPVAAQDKLTQNPTLAIYGDRDGFVPVRKLRDWASRLKAVQDSKFCAHEVPSATHFWAQHNVACTLRDAVRVFAECLLD</sequence>
<feature type="compositionally biased region" description="Basic residues" evidence="1">
    <location>
        <begin position="254"/>
        <end position="263"/>
    </location>
</feature>
<evidence type="ECO:0000313" key="2">
    <source>
        <dbReference type="EMBL" id="KAK4136302.1"/>
    </source>
</evidence>
<dbReference type="Gene3D" id="3.40.50.1820">
    <property type="entry name" value="alpha/beta hydrolase"/>
    <property type="match status" value="2"/>
</dbReference>
<name>A0AAN6UNI6_9PEZI</name>
<dbReference type="AlphaFoldDB" id="A0AAN6UNI6"/>
<organism evidence="2 3">
    <name type="scientific">Trichocladium antarcticum</name>
    <dbReference type="NCBI Taxonomy" id="1450529"/>
    <lineage>
        <taxon>Eukaryota</taxon>
        <taxon>Fungi</taxon>
        <taxon>Dikarya</taxon>
        <taxon>Ascomycota</taxon>
        <taxon>Pezizomycotina</taxon>
        <taxon>Sordariomycetes</taxon>
        <taxon>Sordariomycetidae</taxon>
        <taxon>Sordariales</taxon>
        <taxon>Chaetomiaceae</taxon>
        <taxon>Trichocladium</taxon>
    </lineage>
</organism>
<dbReference type="Proteomes" id="UP001304895">
    <property type="component" value="Unassembled WGS sequence"/>
</dbReference>
<dbReference type="SUPFAM" id="SSF53474">
    <property type="entry name" value="alpha/beta-Hydrolases"/>
    <property type="match status" value="1"/>
</dbReference>
<feature type="region of interest" description="Disordered" evidence="1">
    <location>
        <begin position="93"/>
        <end position="139"/>
    </location>
</feature>
<dbReference type="PANTHER" id="PTHR42103">
    <property type="entry name" value="ALPHA/BETA-HYDROLASES SUPERFAMILY PROTEIN"/>
    <property type="match status" value="1"/>
</dbReference>
<feature type="compositionally biased region" description="Basic and acidic residues" evidence="1">
    <location>
        <begin position="221"/>
        <end position="235"/>
    </location>
</feature>
<feature type="region of interest" description="Disordered" evidence="1">
    <location>
        <begin position="254"/>
        <end position="286"/>
    </location>
</feature>
<keyword evidence="3" id="KW-1185">Reference proteome</keyword>
<feature type="non-terminal residue" evidence="2">
    <location>
        <position position="426"/>
    </location>
</feature>
<dbReference type="PANTHER" id="PTHR42103:SF2">
    <property type="entry name" value="AB HYDROLASE-1 DOMAIN-CONTAINING PROTEIN"/>
    <property type="match status" value="1"/>
</dbReference>